<dbReference type="STRING" id="1216006.VA7868_03138"/>
<gene>
    <name evidence="2" type="ORF">VA7868_03138</name>
</gene>
<evidence type="ECO:0000313" key="2">
    <source>
        <dbReference type="EMBL" id="SHI27092.1"/>
    </source>
</evidence>
<organism evidence="2 3">
    <name type="scientific">Vibrio aerogenes CECT 7868</name>
    <dbReference type="NCBI Taxonomy" id="1216006"/>
    <lineage>
        <taxon>Bacteria</taxon>
        <taxon>Pseudomonadati</taxon>
        <taxon>Pseudomonadota</taxon>
        <taxon>Gammaproteobacteria</taxon>
        <taxon>Vibrionales</taxon>
        <taxon>Vibrionaceae</taxon>
        <taxon>Vibrio</taxon>
    </lineage>
</organism>
<dbReference type="Proteomes" id="UP000184608">
    <property type="component" value="Unassembled WGS sequence"/>
</dbReference>
<sequence length="70" mass="8076">MRTMSDYFIPEQHLIFITSCEIAQGISEGWCEPHLIQLLLEQALQTPFDHPYSKSSQVVKSSKDMPHNRS</sequence>
<keyword evidence="3" id="KW-1185">Reference proteome</keyword>
<dbReference type="EMBL" id="FQXZ01000036">
    <property type="protein sequence ID" value="SHI27092.1"/>
    <property type="molecule type" value="Genomic_DNA"/>
</dbReference>
<feature type="region of interest" description="Disordered" evidence="1">
    <location>
        <begin position="51"/>
        <end position="70"/>
    </location>
</feature>
<protein>
    <submittedName>
        <fullName evidence="2">Uncharacterized protein</fullName>
    </submittedName>
</protein>
<proteinExistence type="predicted"/>
<evidence type="ECO:0000313" key="3">
    <source>
        <dbReference type="Proteomes" id="UP000184608"/>
    </source>
</evidence>
<name>A0A1M5ZSB8_9VIBR</name>
<evidence type="ECO:0000256" key="1">
    <source>
        <dbReference type="SAM" id="MobiDB-lite"/>
    </source>
</evidence>
<feature type="compositionally biased region" description="Basic and acidic residues" evidence="1">
    <location>
        <begin position="61"/>
        <end position="70"/>
    </location>
</feature>
<reference evidence="2 3" key="1">
    <citation type="submission" date="2016-11" db="EMBL/GenBank/DDBJ databases">
        <authorList>
            <person name="Jaros S."/>
            <person name="Januszkiewicz K."/>
            <person name="Wedrychowicz H."/>
        </authorList>
    </citation>
    <scope>NUCLEOTIDE SEQUENCE [LARGE SCALE GENOMIC DNA]</scope>
    <source>
        <strain evidence="2 3">CECT 7868</strain>
    </source>
</reference>
<dbReference type="AlphaFoldDB" id="A0A1M5ZSB8"/>
<accession>A0A1M5ZSB8</accession>